<dbReference type="NCBIfam" id="TIGR00150">
    <property type="entry name" value="T6A_YjeE"/>
    <property type="match status" value="1"/>
</dbReference>
<evidence type="ECO:0000256" key="4">
    <source>
        <dbReference type="ARBA" id="ARBA00022490"/>
    </source>
</evidence>
<protein>
    <recommendedName>
        <fullName evidence="3">tRNA threonylcarbamoyladenosine biosynthesis protein TsaE</fullName>
    </recommendedName>
    <alternativeName>
        <fullName evidence="10">t(6)A37 threonylcarbamoyladenosine biosynthesis protein TsaE</fullName>
    </alternativeName>
</protein>
<feature type="domain" description="Aminoglycoside phosphotransferase" evidence="11">
    <location>
        <begin position="171"/>
        <end position="425"/>
    </location>
</feature>
<evidence type="ECO:0000313" key="13">
    <source>
        <dbReference type="Proteomes" id="UP001148313"/>
    </source>
</evidence>
<dbReference type="SUPFAM" id="SSF52540">
    <property type="entry name" value="P-loop containing nucleoside triphosphate hydrolases"/>
    <property type="match status" value="1"/>
</dbReference>
<keyword evidence="8" id="KW-0067">ATP-binding</keyword>
<reference evidence="12" key="1">
    <citation type="submission" date="2022-11" db="EMBL/GenBank/DDBJ databases">
        <title>Hoeflea poritis sp. nov., isolated from scleractinian coral Porites lutea.</title>
        <authorList>
            <person name="Zhang G."/>
            <person name="Wei Q."/>
            <person name="Cai L."/>
        </authorList>
    </citation>
    <scope>NUCLEOTIDE SEQUENCE</scope>
    <source>
        <strain evidence="12">E7-10</strain>
    </source>
</reference>
<evidence type="ECO:0000256" key="8">
    <source>
        <dbReference type="ARBA" id="ARBA00022840"/>
    </source>
</evidence>
<dbReference type="Pfam" id="PF02367">
    <property type="entry name" value="TsaE"/>
    <property type="match status" value="1"/>
</dbReference>
<dbReference type="RefSeq" id="WP_271088929.1">
    <property type="nucleotide sequence ID" value="NZ_JAPJZH010000004.1"/>
</dbReference>
<dbReference type="Gene3D" id="3.30.200.20">
    <property type="entry name" value="Phosphorylase Kinase, domain 1"/>
    <property type="match status" value="1"/>
</dbReference>
<dbReference type="Proteomes" id="UP001148313">
    <property type="component" value="Unassembled WGS sequence"/>
</dbReference>
<evidence type="ECO:0000256" key="10">
    <source>
        <dbReference type="ARBA" id="ARBA00032441"/>
    </source>
</evidence>
<keyword evidence="5" id="KW-0819">tRNA processing</keyword>
<evidence type="ECO:0000256" key="7">
    <source>
        <dbReference type="ARBA" id="ARBA00022741"/>
    </source>
</evidence>
<dbReference type="PANTHER" id="PTHR33540">
    <property type="entry name" value="TRNA THREONYLCARBAMOYLADENOSINE BIOSYNTHESIS PROTEIN TSAE"/>
    <property type="match status" value="1"/>
</dbReference>
<accession>A0ABT4VKS1</accession>
<dbReference type="InterPro" id="IPR012180">
    <property type="entry name" value="Bifunc_ATPase/PTrfase"/>
</dbReference>
<evidence type="ECO:0000259" key="11">
    <source>
        <dbReference type="Pfam" id="PF01636"/>
    </source>
</evidence>
<dbReference type="EMBL" id="JAPJZH010000004">
    <property type="protein sequence ID" value="MDA4845311.1"/>
    <property type="molecule type" value="Genomic_DNA"/>
</dbReference>
<evidence type="ECO:0000256" key="9">
    <source>
        <dbReference type="ARBA" id="ARBA00022842"/>
    </source>
</evidence>
<keyword evidence="4" id="KW-0963">Cytoplasm</keyword>
<comment type="caution">
    <text evidence="12">The sequence shown here is derived from an EMBL/GenBank/DDBJ whole genome shotgun (WGS) entry which is preliminary data.</text>
</comment>
<dbReference type="SUPFAM" id="SSF56112">
    <property type="entry name" value="Protein kinase-like (PK-like)"/>
    <property type="match status" value="1"/>
</dbReference>
<dbReference type="InterPro" id="IPR002575">
    <property type="entry name" value="Aminoglycoside_PTrfase"/>
</dbReference>
<evidence type="ECO:0000256" key="1">
    <source>
        <dbReference type="ARBA" id="ARBA00004496"/>
    </source>
</evidence>
<dbReference type="Pfam" id="PF01636">
    <property type="entry name" value="APH"/>
    <property type="match status" value="1"/>
</dbReference>
<keyword evidence="9" id="KW-0460">Magnesium</keyword>
<evidence type="ECO:0000256" key="3">
    <source>
        <dbReference type="ARBA" id="ARBA00019010"/>
    </source>
</evidence>
<organism evidence="12 13">
    <name type="scientific">Hoeflea poritis</name>
    <dbReference type="NCBI Taxonomy" id="2993659"/>
    <lineage>
        <taxon>Bacteria</taxon>
        <taxon>Pseudomonadati</taxon>
        <taxon>Pseudomonadota</taxon>
        <taxon>Alphaproteobacteria</taxon>
        <taxon>Hyphomicrobiales</taxon>
        <taxon>Rhizobiaceae</taxon>
        <taxon>Hoeflea</taxon>
    </lineage>
</organism>
<dbReference type="Gene3D" id="3.90.1200.10">
    <property type="match status" value="1"/>
</dbReference>
<evidence type="ECO:0000256" key="2">
    <source>
        <dbReference type="ARBA" id="ARBA00007599"/>
    </source>
</evidence>
<comment type="subcellular location">
    <subcellularLocation>
        <location evidence="1">Cytoplasm</location>
    </subcellularLocation>
</comment>
<name>A0ABT4VKS1_9HYPH</name>
<proteinExistence type="inferred from homology"/>
<dbReference type="PIRSF" id="PIRSF036599">
    <property type="entry name" value="AtpPhos"/>
    <property type="match status" value="1"/>
</dbReference>
<dbReference type="InterPro" id="IPR003442">
    <property type="entry name" value="T6A_TsaE"/>
</dbReference>
<comment type="similarity">
    <text evidence="2">Belongs to the TsaE family.</text>
</comment>
<sequence length="503" mass="55881">MAELPIEIALDDERATQRLGQDLALALRPGDCLALRGDLGAGKSTLARALIRCIAADPGLEVPSPTFTLVQSYDLRIPIAHFDLYRIADPDELVELGLDEALGDGAVLIEWPEHAGDALPSGRILIEIDEGPEDSRKVRLNGPDQAMQRIRRSLAIRAFLGAAGHDDADRQFLQGDASTRTYEAVTTAGGERLILMDAPKRLIGPVLRDGKRYAQIAHVAEDIRPFVAIGSFLRDNGFRAPEILARDLDTGFLLLEDLGRGGILDDQGLPVTARWEAAIDCLVALHRTDVPRHITIQDGTAHTIPPFDREAMLIEVDLYLSWYLPHKLGAEPSPRLREKFHAGWNGLIDRLENASKSLVLRDFHSPNILWQADRAGIERIGLIDFQDAMIGPAAYDVASLVQDARVAVEPVLRDRLVARYEHARRRDPDFDPVPFREALAIMECQRATKILGIFVRLKKRDGKPGYLRHLPRIEAYLRRTLAHPVLHPLHDCYTEAGITPSES</sequence>
<dbReference type="InterPro" id="IPR011009">
    <property type="entry name" value="Kinase-like_dom_sf"/>
</dbReference>
<evidence type="ECO:0000256" key="6">
    <source>
        <dbReference type="ARBA" id="ARBA00022723"/>
    </source>
</evidence>
<gene>
    <name evidence="12" type="primary">tsaE</name>
    <name evidence="12" type="ORF">OOZ53_08125</name>
</gene>
<dbReference type="Gene3D" id="3.40.50.300">
    <property type="entry name" value="P-loop containing nucleotide triphosphate hydrolases"/>
    <property type="match status" value="1"/>
</dbReference>
<keyword evidence="7" id="KW-0547">Nucleotide-binding</keyword>
<keyword evidence="13" id="KW-1185">Reference proteome</keyword>
<dbReference type="InterPro" id="IPR027417">
    <property type="entry name" value="P-loop_NTPase"/>
</dbReference>
<keyword evidence="6" id="KW-0479">Metal-binding</keyword>
<dbReference type="PANTHER" id="PTHR33540:SF2">
    <property type="entry name" value="TRNA THREONYLCARBAMOYLADENOSINE BIOSYNTHESIS PROTEIN TSAE"/>
    <property type="match status" value="1"/>
</dbReference>
<evidence type="ECO:0000256" key="5">
    <source>
        <dbReference type="ARBA" id="ARBA00022694"/>
    </source>
</evidence>
<evidence type="ECO:0000313" key="12">
    <source>
        <dbReference type="EMBL" id="MDA4845311.1"/>
    </source>
</evidence>